<reference evidence="1" key="1">
    <citation type="submission" date="2021-02" db="EMBL/GenBank/DDBJ databases">
        <authorList>
            <person name="Nowell W R."/>
        </authorList>
    </citation>
    <scope>NUCLEOTIDE SEQUENCE</scope>
</reference>
<accession>A0A815KDC6</accession>
<protein>
    <submittedName>
        <fullName evidence="1">Uncharacterized protein</fullName>
    </submittedName>
</protein>
<feature type="non-terminal residue" evidence="1">
    <location>
        <position position="52"/>
    </location>
</feature>
<gene>
    <name evidence="1" type="ORF">RFH988_LOCUS34503</name>
</gene>
<evidence type="ECO:0000313" key="2">
    <source>
        <dbReference type="Proteomes" id="UP000663882"/>
    </source>
</evidence>
<name>A0A815KDC6_9BILA</name>
<sequence>MYFFKRCAAVRVDDDDGKYEYVHFRVAFIEPFFFHDHYVKQMEEHNINSAKW</sequence>
<dbReference type="EMBL" id="CAJNOO010004801">
    <property type="protein sequence ID" value="CAF1394340.1"/>
    <property type="molecule type" value="Genomic_DNA"/>
</dbReference>
<comment type="caution">
    <text evidence="1">The sequence shown here is derived from an EMBL/GenBank/DDBJ whole genome shotgun (WGS) entry which is preliminary data.</text>
</comment>
<dbReference type="Proteomes" id="UP000663882">
    <property type="component" value="Unassembled WGS sequence"/>
</dbReference>
<proteinExistence type="predicted"/>
<organism evidence="1 2">
    <name type="scientific">Rotaria sordida</name>
    <dbReference type="NCBI Taxonomy" id="392033"/>
    <lineage>
        <taxon>Eukaryota</taxon>
        <taxon>Metazoa</taxon>
        <taxon>Spiralia</taxon>
        <taxon>Gnathifera</taxon>
        <taxon>Rotifera</taxon>
        <taxon>Eurotatoria</taxon>
        <taxon>Bdelloidea</taxon>
        <taxon>Philodinida</taxon>
        <taxon>Philodinidae</taxon>
        <taxon>Rotaria</taxon>
    </lineage>
</organism>
<evidence type="ECO:0000313" key="1">
    <source>
        <dbReference type="EMBL" id="CAF1394340.1"/>
    </source>
</evidence>
<dbReference type="AlphaFoldDB" id="A0A815KDC6"/>